<evidence type="ECO:0000259" key="9">
    <source>
        <dbReference type="PROSITE" id="PS50303"/>
    </source>
</evidence>
<evidence type="ECO:0000256" key="8">
    <source>
        <dbReference type="SAM" id="MobiDB-lite"/>
    </source>
</evidence>
<dbReference type="PANTHER" id="PTHR12537">
    <property type="entry name" value="RNA BINDING PROTEIN PUMILIO-RELATED"/>
    <property type="match status" value="1"/>
</dbReference>
<evidence type="ECO:0000256" key="4">
    <source>
        <dbReference type="ARBA" id="ARBA00022845"/>
    </source>
</evidence>
<keyword evidence="3" id="KW-0677">Repeat</keyword>
<comment type="subcellular location">
    <subcellularLocation>
        <location evidence="1">Cytoplasm</location>
    </subcellularLocation>
</comment>
<evidence type="ECO:0000256" key="5">
    <source>
        <dbReference type="ARBA" id="ARBA00022884"/>
    </source>
</evidence>
<evidence type="ECO:0000313" key="10">
    <source>
        <dbReference type="EMBL" id="KAK1382487.1"/>
    </source>
</evidence>
<feature type="repeat" description="Pumilio" evidence="7">
    <location>
        <begin position="878"/>
        <end position="913"/>
    </location>
</feature>
<keyword evidence="11" id="KW-1185">Reference proteome</keyword>
<name>A0AAD8MRN8_9APIA</name>
<accession>A0AAD8MRN8</accession>
<feature type="repeat" description="Pumilio" evidence="7">
    <location>
        <begin position="914"/>
        <end position="949"/>
    </location>
</feature>
<comment type="function">
    <text evidence="6">Sequence-specific RNA-binding protein that regulates translation and mRNA stability by binding the 3'-UTR of target mRNAs. Binds the APUM-binding elements (APBEs) in the 3'-UTR mRNA sequence of CLV1, PNH, WUS and FAS2.</text>
</comment>
<feature type="region of interest" description="Disordered" evidence="8">
    <location>
        <begin position="197"/>
        <end position="221"/>
    </location>
</feature>
<dbReference type="InterPro" id="IPR033133">
    <property type="entry name" value="PUM-HD"/>
</dbReference>
<dbReference type="Pfam" id="PF00806">
    <property type="entry name" value="PUF"/>
    <property type="match status" value="8"/>
</dbReference>
<dbReference type="InterPro" id="IPR016024">
    <property type="entry name" value="ARM-type_fold"/>
</dbReference>
<dbReference type="Gene3D" id="1.25.10.10">
    <property type="entry name" value="Leucine-rich Repeat Variant"/>
    <property type="match status" value="1"/>
</dbReference>
<reference evidence="10" key="2">
    <citation type="submission" date="2023-05" db="EMBL/GenBank/DDBJ databases">
        <authorList>
            <person name="Schelkunov M.I."/>
        </authorList>
    </citation>
    <scope>NUCLEOTIDE SEQUENCE</scope>
    <source>
        <strain evidence="10">Hsosn_3</strain>
        <tissue evidence="10">Leaf</tissue>
    </source>
</reference>
<feature type="repeat" description="Pumilio" evidence="7">
    <location>
        <begin position="950"/>
        <end position="991"/>
    </location>
</feature>
<evidence type="ECO:0000313" key="11">
    <source>
        <dbReference type="Proteomes" id="UP001237642"/>
    </source>
</evidence>
<evidence type="ECO:0000256" key="3">
    <source>
        <dbReference type="ARBA" id="ARBA00022737"/>
    </source>
</evidence>
<dbReference type="InterPro" id="IPR012940">
    <property type="entry name" value="NABP"/>
</dbReference>
<feature type="repeat" description="Pumilio" evidence="7">
    <location>
        <begin position="733"/>
        <end position="768"/>
    </location>
</feature>
<dbReference type="PROSITE" id="PS50302">
    <property type="entry name" value="PUM"/>
    <property type="match status" value="8"/>
</dbReference>
<evidence type="ECO:0000256" key="2">
    <source>
        <dbReference type="ARBA" id="ARBA00022490"/>
    </source>
</evidence>
<keyword evidence="4" id="KW-0810">Translation regulation</keyword>
<dbReference type="InterPro" id="IPR011989">
    <property type="entry name" value="ARM-like"/>
</dbReference>
<dbReference type="GO" id="GO:0005737">
    <property type="term" value="C:cytoplasm"/>
    <property type="evidence" value="ECO:0007669"/>
    <property type="project" value="UniProtKB-SubCell"/>
</dbReference>
<dbReference type="AlphaFoldDB" id="A0AAD8MRN8"/>
<feature type="repeat" description="Pumilio" evidence="7">
    <location>
        <begin position="697"/>
        <end position="732"/>
    </location>
</feature>
<dbReference type="InterPro" id="IPR033712">
    <property type="entry name" value="Pumilio_RNA-bd"/>
</dbReference>
<dbReference type="CDD" id="cd07920">
    <property type="entry name" value="Pumilio"/>
    <property type="match status" value="1"/>
</dbReference>
<keyword evidence="2" id="KW-0963">Cytoplasm</keyword>
<keyword evidence="5" id="KW-0694">RNA-binding</keyword>
<proteinExistence type="predicted"/>
<feature type="repeat" description="Pumilio" evidence="7">
    <location>
        <begin position="841"/>
        <end position="877"/>
    </location>
</feature>
<organism evidence="10 11">
    <name type="scientific">Heracleum sosnowskyi</name>
    <dbReference type="NCBI Taxonomy" id="360622"/>
    <lineage>
        <taxon>Eukaryota</taxon>
        <taxon>Viridiplantae</taxon>
        <taxon>Streptophyta</taxon>
        <taxon>Embryophyta</taxon>
        <taxon>Tracheophyta</taxon>
        <taxon>Spermatophyta</taxon>
        <taxon>Magnoliopsida</taxon>
        <taxon>eudicotyledons</taxon>
        <taxon>Gunneridae</taxon>
        <taxon>Pentapetalae</taxon>
        <taxon>asterids</taxon>
        <taxon>campanulids</taxon>
        <taxon>Apiales</taxon>
        <taxon>Apiaceae</taxon>
        <taxon>Apioideae</taxon>
        <taxon>apioid superclade</taxon>
        <taxon>Tordylieae</taxon>
        <taxon>Tordyliinae</taxon>
        <taxon>Heracleum</taxon>
    </lineage>
</organism>
<dbReference type="Pfam" id="PF07990">
    <property type="entry name" value="NABP"/>
    <property type="match status" value="1"/>
</dbReference>
<dbReference type="PROSITE" id="PS50303">
    <property type="entry name" value="PUM_HD"/>
    <property type="match status" value="1"/>
</dbReference>
<feature type="compositionally biased region" description="Basic and acidic residues" evidence="8">
    <location>
        <begin position="204"/>
        <end position="213"/>
    </location>
</feature>
<dbReference type="InterPro" id="IPR001313">
    <property type="entry name" value="Pumilio_RNA-bd_rpt"/>
</dbReference>
<dbReference type="SMART" id="SM00025">
    <property type="entry name" value="Pumilio"/>
    <property type="match status" value="8"/>
</dbReference>
<dbReference type="FunFam" id="1.25.10.10:FF:000004">
    <property type="entry name" value="Pumilio homolog 1 isoform 2"/>
    <property type="match status" value="1"/>
</dbReference>
<reference evidence="10" key="1">
    <citation type="submission" date="2023-02" db="EMBL/GenBank/DDBJ databases">
        <title>Genome of toxic invasive species Heracleum sosnowskyi carries increased number of genes despite the absence of recent whole-genome duplications.</title>
        <authorList>
            <person name="Schelkunov M."/>
            <person name="Shtratnikova V."/>
            <person name="Makarenko M."/>
            <person name="Klepikova A."/>
            <person name="Omelchenko D."/>
            <person name="Novikova G."/>
            <person name="Obukhova E."/>
            <person name="Bogdanov V."/>
            <person name="Penin A."/>
            <person name="Logacheva M."/>
        </authorList>
    </citation>
    <scope>NUCLEOTIDE SEQUENCE</scope>
    <source>
        <strain evidence="10">Hsosn_3</strain>
        <tissue evidence="10">Leaf</tissue>
    </source>
</reference>
<dbReference type="PANTHER" id="PTHR12537:SF12">
    <property type="entry name" value="MATERNAL PROTEIN PUMILIO"/>
    <property type="match status" value="1"/>
</dbReference>
<dbReference type="Proteomes" id="UP001237642">
    <property type="component" value="Unassembled WGS sequence"/>
</dbReference>
<protein>
    <submittedName>
        <fullName evidence="10">Pumilio</fullName>
    </submittedName>
</protein>
<feature type="repeat" description="Pumilio" evidence="7">
    <location>
        <begin position="769"/>
        <end position="804"/>
    </location>
</feature>
<feature type="domain" description="PUM-HD" evidence="9">
    <location>
        <begin position="677"/>
        <end position="1017"/>
    </location>
</feature>
<dbReference type="SUPFAM" id="SSF48371">
    <property type="entry name" value="ARM repeat"/>
    <property type="match status" value="1"/>
</dbReference>
<evidence type="ECO:0000256" key="1">
    <source>
        <dbReference type="ARBA" id="ARBA00004496"/>
    </source>
</evidence>
<dbReference type="GO" id="GO:0003729">
    <property type="term" value="F:mRNA binding"/>
    <property type="evidence" value="ECO:0007669"/>
    <property type="project" value="TreeGrafter"/>
</dbReference>
<feature type="repeat" description="Pumilio" evidence="7">
    <location>
        <begin position="805"/>
        <end position="840"/>
    </location>
</feature>
<sequence length="1037" mass="114343">MVNGNQRGVLNNANVGSNINGVITRGSNRNLENSNMESELELLLRGRNNQGAIEAERDVNMYRSGSAPPTVEGSLTAAGSLFHNQNFVPVDNNSNNISGGSTVNGVLTEEEIRSHPAYLSYYYSHENHNPRLPPPLMSKEDWRVAQRFQSGGSSFGGIGDLRKNMVDDGVGSLFSMQPGMPVKSAEDDLMELRKTAARNMSRKNSSEFTDRGSDGVVVGPRAGMGMRRKSFADILQEGIEQPSSLSGHSRLSNHSSFGEIEDASVSRSHSLELLNGPVTSERLHPGAVATGLPRVQNHGSQLPNSFASAVGSSLSRNRTPETHLVGRSLSPSIPPVSSRNSLVEDNFGRNSLNHSSSMTELADVAASLSGLSLSKHDMDPLQTQFAQRFDKQSGKQSNMSNGYGQSFPQFNEVSRAEKLGLATNYVDLLKENGLVTDLNAVKLGLNDQANFPRRTSSSANLQSKLNSSGIVNFENPNMRYLTESYPHPDFQGHLQSGYFTDQELKAVVNNQLNAAATLSNTGMGRKLRSVNQAGFDLHSPVMDPRYIQYLQQSSDHAMHAASLSDPSRHGNASGLFGHGDLQSLQRAYLATLVAQQKQQYDLGKTGRLNHQYYANPSFGPMPYQGNLIPNTVPSFGTKSPMLQDDRISSYTSMLQNQMGGSSGSWHPETGINVERSLAASLLEEVKNNKSKSFELLDVVDHVVEFSKDQYGSRFIQQKLETATDEEKMKIFSEIIPHARSLITDVFGNYVIQKFFEHGTESERKELANQLIGHVLPLSLQIYGCRVIQKALEVVDVDQQTKLVAELDGSVMKCVRDQNGNHVIQKCIEYVPQDRIQFVISSFFGEVVSLSTHPYGCRVIQRVLEHCDDPKTQQIIMDEIVNSVCTLAQDQYGNYVIQHVLQHGKPHERSIIIEKLAGQIVKMSQQKFASNVVEKCLTFGGPEERQLLVNEMLGSTDENEPLQAMMKDQFGNYVVQKVLETCDDHSREIILSRIKVHLNGLKRYTYGKHIVSRVEKLVTAGERHLALSSSNSSGGIPT</sequence>
<evidence type="ECO:0000256" key="7">
    <source>
        <dbReference type="PROSITE-ProRule" id="PRU00317"/>
    </source>
</evidence>
<evidence type="ECO:0000256" key="6">
    <source>
        <dbReference type="ARBA" id="ARBA00055193"/>
    </source>
</evidence>
<gene>
    <name evidence="10" type="ORF">POM88_020222</name>
</gene>
<dbReference type="GO" id="GO:0006417">
    <property type="term" value="P:regulation of translation"/>
    <property type="evidence" value="ECO:0007669"/>
    <property type="project" value="UniProtKB-KW"/>
</dbReference>
<comment type="caution">
    <text evidence="10">The sequence shown here is derived from an EMBL/GenBank/DDBJ whole genome shotgun (WGS) entry which is preliminary data.</text>
</comment>
<dbReference type="EMBL" id="JAUIZM010000005">
    <property type="protein sequence ID" value="KAK1382487.1"/>
    <property type="molecule type" value="Genomic_DNA"/>
</dbReference>